<dbReference type="InterPro" id="IPR002104">
    <property type="entry name" value="Integrase_catalytic"/>
</dbReference>
<keyword evidence="4" id="KW-0233">DNA recombination</keyword>
<dbReference type="GO" id="GO:0015074">
    <property type="term" value="P:DNA integration"/>
    <property type="evidence" value="ECO:0007669"/>
    <property type="project" value="UniProtKB-KW"/>
</dbReference>
<dbReference type="InterPro" id="IPR011010">
    <property type="entry name" value="DNA_brk_join_enz"/>
</dbReference>
<dbReference type="Pfam" id="PF13495">
    <property type="entry name" value="Phage_int_SAM_4"/>
    <property type="match status" value="1"/>
</dbReference>
<evidence type="ECO:0000259" key="6">
    <source>
        <dbReference type="PROSITE" id="PS51898"/>
    </source>
</evidence>
<organism evidence="8 9">
    <name type="scientific">Bacillus taeanensis</name>
    <dbReference type="NCBI Taxonomy" id="273032"/>
    <lineage>
        <taxon>Bacteria</taxon>
        <taxon>Bacillati</taxon>
        <taxon>Bacillota</taxon>
        <taxon>Bacilli</taxon>
        <taxon>Bacillales</taxon>
        <taxon>Bacillaceae</taxon>
        <taxon>Bacillus</taxon>
    </lineage>
</organism>
<dbReference type="PANTHER" id="PTHR30349">
    <property type="entry name" value="PHAGE INTEGRASE-RELATED"/>
    <property type="match status" value="1"/>
</dbReference>
<accession>A0A366XTI7</accession>
<dbReference type="EMBL" id="QOCW01000010">
    <property type="protein sequence ID" value="RBW69462.1"/>
    <property type="molecule type" value="Genomic_DNA"/>
</dbReference>
<dbReference type="InterPro" id="IPR013762">
    <property type="entry name" value="Integrase-like_cat_sf"/>
</dbReference>
<evidence type="ECO:0000256" key="2">
    <source>
        <dbReference type="ARBA" id="ARBA00022908"/>
    </source>
</evidence>
<dbReference type="Pfam" id="PF00589">
    <property type="entry name" value="Phage_integrase"/>
    <property type="match status" value="1"/>
</dbReference>
<dbReference type="AlphaFoldDB" id="A0A366XTI7"/>
<dbReference type="GO" id="GO:0006310">
    <property type="term" value="P:DNA recombination"/>
    <property type="evidence" value="ECO:0007669"/>
    <property type="project" value="UniProtKB-KW"/>
</dbReference>
<dbReference type="CDD" id="cd00397">
    <property type="entry name" value="DNA_BRE_C"/>
    <property type="match status" value="1"/>
</dbReference>
<feature type="domain" description="Tyr recombinase" evidence="6">
    <location>
        <begin position="113"/>
        <end position="298"/>
    </location>
</feature>
<dbReference type="SUPFAM" id="SSF56349">
    <property type="entry name" value="DNA breaking-rejoining enzymes"/>
    <property type="match status" value="1"/>
</dbReference>
<name>A0A366XTI7_9BACI</name>
<dbReference type="OrthoDB" id="107900at2"/>
<feature type="domain" description="Core-binding (CB)" evidence="7">
    <location>
        <begin position="14"/>
        <end position="93"/>
    </location>
</feature>
<comment type="similarity">
    <text evidence="1">Belongs to the 'phage' integrase family.</text>
</comment>
<gene>
    <name evidence="8" type="ORF">DS031_11095</name>
</gene>
<evidence type="ECO:0000313" key="8">
    <source>
        <dbReference type="EMBL" id="RBW69462.1"/>
    </source>
</evidence>
<keyword evidence="9" id="KW-1185">Reference proteome</keyword>
<dbReference type="InterPro" id="IPR050090">
    <property type="entry name" value="Tyrosine_recombinase_XerCD"/>
</dbReference>
<dbReference type="Gene3D" id="1.10.150.130">
    <property type="match status" value="1"/>
</dbReference>
<evidence type="ECO:0000259" key="7">
    <source>
        <dbReference type="PROSITE" id="PS51900"/>
    </source>
</evidence>
<evidence type="ECO:0000256" key="4">
    <source>
        <dbReference type="ARBA" id="ARBA00023172"/>
    </source>
</evidence>
<reference evidence="8 9" key="1">
    <citation type="submission" date="2018-07" db="EMBL/GenBank/DDBJ databases">
        <title>Lottiidibacillus patelloidae gen. nov., sp. nov., isolated from the intestinal tract of a marine limpet and the reclassification of B. taeanensis BH030017T, B. algicola KMM 3737T and B. hwajinpoensis SW-72T as genus Lottiidibacillus.</title>
        <authorList>
            <person name="Liu R."/>
            <person name="Huang Z."/>
        </authorList>
    </citation>
    <scope>NUCLEOTIDE SEQUENCE [LARGE SCALE GENOMIC DNA]</scope>
    <source>
        <strain evidence="8 9">BH030017</strain>
    </source>
</reference>
<dbReference type="InterPro" id="IPR044068">
    <property type="entry name" value="CB"/>
</dbReference>
<evidence type="ECO:0000313" key="9">
    <source>
        <dbReference type="Proteomes" id="UP000253314"/>
    </source>
</evidence>
<dbReference type="InterPro" id="IPR010998">
    <property type="entry name" value="Integrase_recombinase_N"/>
</dbReference>
<dbReference type="GO" id="GO:0003677">
    <property type="term" value="F:DNA binding"/>
    <property type="evidence" value="ECO:0007669"/>
    <property type="project" value="UniProtKB-UniRule"/>
</dbReference>
<keyword evidence="3 5" id="KW-0238">DNA-binding</keyword>
<dbReference type="PROSITE" id="PS51898">
    <property type="entry name" value="TYR_RECOMBINASE"/>
    <property type="match status" value="1"/>
</dbReference>
<evidence type="ECO:0000256" key="1">
    <source>
        <dbReference type="ARBA" id="ARBA00008857"/>
    </source>
</evidence>
<comment type="caution">
    <text evidence="8">The sequence shown here is derived from an EMBL/GenBank/DDBJ whole genome shotgun (WGS) entry which is preliminary data.</text>
</comment>
<sequence length="308" mass="36358">MKGVVFLLLKYAIKDFIDNAKYNNLSLFTIDSYGIVLKEFYQFCIENGVTDVTKLNYSHVKNYLMHCKMERSNKPSTINSKLRITKTFFNYLIDIEIIEKNPTQKIKRIKEEKRIDILTDAEIKMVLKYFERIKIRENTIISHRNRLIVLTFLSTGIRRGELCNLRWRDVDFTQQTISVFGKKRSMRTIPLIEKLRKELAEWKIISRDLYGQETEFVFPNQQGKQLTIDGVSSMFKKVRKKLNIPKLNCQIFRHTFTSKAAQRGMTTDTLRAILGHESILLTQHYINLFGVDLKEQNERFNPLNDIDI</sequence>
<evidence type="ECO:0000256" key="5">
    <source>
        <dbReference type="PROSITE-ProRule" id="PRU01248"/>
    </source>
</evidence>
<dbReference type="InterPro" id="IPR004107">
    <property type="entry name" value="Integrase_SAM-like_N"/>
</dbReference>
<keyword evidence="2" id="KW-0229">DNA integration</keyword>
<dbReference type="PROSITE" id="PS51900">
    <property type="entry name" value="CB"/>
    <property type="match status" value="1"/>
</dbReference>
<protein>
    <submittedName>
        <fullName evidence="8">Integrase</fullName>
    </submittedName>
</protein>
<proteinExistence type="inferred from homology"/>
<dbReference type="Gene3D" id="1.10.443.10">
    <property type="entry name" value="Intergrase catalytic core"/>
    <property type="match status" value="1"/>
</dbReference>
<evidence type="ECO:0000256" key="3">
    <source>
        <dbReference type="ARBA" id="ARBA00023125"/>
    </source>
</evidence>
<dbReference type="PANTHER" id="PTHR30349:SF41">
    <property type="entry name" value="INTEGRASE_RECOMBINASE PROTEIN MJ0367-RELATED"/>
    <property type="match status" value="1"/>
</dbReference>
<dbReference type="Proteomes" id="UP000253314">
    <property type="component" value="Unassembled WGS sequence"/>
</dbReference>